<reference evidence="1" key="2">
    <citation type="submission" date="2021-08" db="EMBL/GenBank/DDBJ databases">
        <authorList>
            <person name="Dalcin Martins P."/>
        </authorList>
    </citation>
    <scope>NUCLEOTIDE SEQUENCE</scope>
    <source>
        <strain evidence="1">MAG_39</strain>
    </source>
</reference>
<evidence type="ECO:0000313" key="2">
    <source>
        <dbReference type="Proteomes" id="UP000705867"/>
    </source>
</evidence>
<reference evidence="1" key="1">
    <citation type="journal article" date="2021" name="bioRxiv">
        <title>Unraveling nitrogen, sulfur and carbon metabolic pathways and microbial community transcriptional responses to substrate deprivation and toxicity stresses in a bioreactor mimicking anoxic brackish coastal sediment conditions.</title>
        <authorList>
            <person name="Martins P.D."/>
            <person name="Echeveste M.J."/>
            <person name="Arshad A."/>
            <person name="Kurth J."/>
            <person name="Ouboter H."/>
            <person name="Jetten M.S.M."/>
            <person name="Welte C.U."/>
        </authorList>
    </citation>
    <scope>NUCLEOTIDE SEQUENCE</scope>
    <source>
        <strain evidence="1">MAG_39</strain>
    </source>
</reference>
<accession>A0A953M2Z0</accession>
<dbReference type="AlphaFoldDB" id="A0A953M2Z0"/>
<evidence type="ECO:0000313" key="1">
    <source>
        <dbReference type="EMBL" id="MBZ0158013.1"/>
    </source>
</evidence>
<organism evidence="1 2">
    <name type="scientific">Candidatus Nitrobium versatile</name>
    <dbReference type="NCBI Taxonomy" id="2884831"/>
    <lineage>
        <taxon>Bacteria</taxon>
        <taxon>Pseudomonadati</taxon>
        <taxon>Nitrospirota</taxon>
        <taxon>Nitrospiria</taxon>
        <taxon>Nitrospirales</taxon>
        <taxon>Nitrospiraceae</taxon>
        <taxon>Candidatus Nitrobium</taxon>
    </lineage>
</organism>
<sequence length="179" mass="19697">MSEAHAGTTGNTSEYINDFLFFVVKPDQSREKGVYTYCSGANLYRFLPITKGRHGLASNSALRGLQLVNLGIRNMAREKGITIKPLRGNCAGIAAGGDGWYSELLLIENAPESFPEEIITYGAITLLKKILKACMLQDPVPDTLPGPEELQRFIEGLCDKYRGSFDLRDARNTNPLLPS</sequence>
<name>A0A953M2Z0_9BACT</name>
<dbReference type="EMBL" id="JAIOIV010000132">
    <property type="protein sequence ID" value="MBZ0158013.1"/>
    <property type="molecule type" value="Genomic_DNA"/>
</dbReference>
<gene>
    <name evidence="1" type="ORF">K8I29_17590</name>
</gene>
<comment type="caution">
    <text evidence="1">The sequence shown here is derived from an EMBL/GenBank/DDBJ whole genome shotgun (WGS) entry which is preliminary data.</text>
</comment>
<proteinExistence type="predicted"/>
<dbReference type="Proteomes" id="UP000705867">
    <property type="component" value="Unassembled WGS sequence"/>
</dbReference>
<protein>
    <submittedName>
        <fullName evidence="1">Uncharacterized protein</fullName>
    </submittedName>
</protein>